<gene>
    <name evidence="1" type="ORF">OFLC_LOCUS7164</name>
</gene>
<accession>A0A183HI53</accession>
<sequence>MERLEIEGVFGAVNAFAVDDDGQFAYLFDPRVDATIRINLSTGVKDVLIW</sequence>
<evidence type="ECO:0000313" key="1">
    <source>
        <dbReference type="EMBL" id="VDO49639.1"/>
    </source>
</evidence>
<reference evidence="1 2" key="2">
    <citation type="submission" date="2018-11" db="EMBL/GenBank/DDBJ databases">
        <authorList>
            <consortium name="Pathogen Informatics"/>
        </authorList>
    </citation>
    <scope>NUCLEOTIDE SEQUENCE [LARGE SCALE GENOMIC DNA]</scope>
</reference>
<dbReference type="Proteomes" id="UP000267606">
    <property type="component" value="Unassembled WGS sequence"/>
</dbReference>
<organism evidence="3">
    <name type="scientific">Onchocerca flexuosa</name>
    <dbReference type="NCBI Taxonomy" id="387005"/>
    <lineage>
        <taxon>Eukaryota</taxon>
        <taxon>Metazoa</taxon>
        <taxon>Ecdysozoa</taxon>
        <taxon>Nematoda</taxon>
        <taxon>Chromadorea</taxon>
        <taxon>Rhabditida</taxon>
        <taxon>Spirurina</taxon>
        <taxon>Spiruromorpha</taxon>
        <taxon>Filarioidea</taxon>
        <taxon>Onchocercidae</taxon>
        <taxon>Onchocerca</taxon>
    </lineage>
</organism>
<evidence type="ECO:0000313" key="2">
    <source>
        <dbReference type="Proteomes" id="UP000267606"/>
    </source>
</evidence>
<dbReference type="STRING" id="387005.A0A183HI53"/>
<proteinExistence type="predicted"/>
<dbReference type="EMBL" id="UZAJ01007298">
    <property type="protein sequence ID" value="VDO49639.1"/>
    <property type="molecule type" value="Genomic_DNA"/>
</dbReference>
<keyword evidence="2" id="KW-1185">Reference proteome</keyword>
<reference evidence="3" key="1">
    <citation type="submission" date="2016-06" db="UniProtKB">
        <authorList>
            <consortium name="WormBaseParasite"/>
        </authorList>
    </citation>
    <scope>IDENTIFICATION</scope>
</reference>
<protein>
    <submittedName>
        <fullName evidence="3">MBL fold metallo-hydrolase</fullName>
    </submittedName>
</protein>
<dbReference type="AlphaFoldDB" id="A0A183HI53"/>
<evidence type="ECO:0000313" key="3">
    <source>
        <dbReference type="WBParaSite" id="OFLC_0000716401-mRNA-1"/>
    </source>
</evidence>
<dbReference type="WBParaSite" id="OFLC_0000716401-mRNA-1">
    <property type="protein sequence ID" value="OFLC_0000716401-mRNA-1"/>
    <property type="gene ID" value="OFLC_0000716401"/>
</dbReference>
<name>A0A183HI53_9BILA</name>